<name>A0AAD1W0Y3_PELCU</name>
<dbReference type="Proteomes" id="UP001295444">
    <property type="component" value="Chromosome 04"/>
</dbReference>
<keyword evidence="2" id="KW-1185">Reference proteome</keyword>
<gene>
    <name evidence="1" type="ORF">PECUL_23A032864</name>
</gene>
<dbReference type="EMBL" id="OW240915">
    <property type="protein sequence ID" value="CAH2284147.1"/>
    <property type="molecule type" value="Genomic_DNA"/>
</dbReference>
<proteinExistence type="predicted"/>
<reference evidence="1" key="1">
    <citation type="submission" date="2022-03" db="EMBL/GenBank/DDBJ databases">
        <authorList>
            <person name="Alioto T."/>
            <person name="Alioto T."/>
            <person name="Gomez Garrido J."/>
        </authorList>
    </citation>
    <scope>NUCLEOTIDE SEQUENCE</scope>
</reference>
<sequence length="96" mass="10876">MTEKKCAENNIAIPPVRKRKPSVLIDEAAQSQYHYQTKEEQERITSFYPLLDSLITGIDQRFESCDIVTAVGKLLSLEIPKVDIEILANKLKVSVD</sequence>
<organism evidence="1 2">
    <name type="scientific">Pelobates cultripes</name>
    <name type="common">Western spadefoot toad</name>
    <dbReference type="NCBI Taxonomy" id="61616"/>
    <lineage>
        <taxon>Eukaryota</taxon>
        <taxon>Metazoa</taxon>
        <taxon>Chordata</taxon>
        <taxon>Craniata</taxon>
        <taxon>Vertebrata</taxon>
        <taxon>Euteleostomi</taxon>
        <taxon>Amphibia</taxon>
        <taxon>Batrachia</taxon>
        <taxon>Anura</taxon>
        <taxon>Pelobatoidea</taxon>
        <taxon>Pelobatidae</taxon>
        <taxon>Pelobates</taxon>
    </lineage>
</organism>
<protein>
    <submittedName>
        <fullName evidence="1">Uncharacterized protein</fullName>
    </submittedName>
</protein>
<evidence type="ECO:0000313" key="1">
    <source>
        <dbReference type="EMBL" id="CAH2284147.1"/>
    </source>
</evidence>
<dbReference type="AlphaFoldDB" id="A0AAD1W0Y3"/>
<evidence type="ECO:0000313" key="2">
    <source>
        <dbReference type="Proteomes" id="UP001295444"/>
    </source>
</evidence>
<accession>A0AAD1W0Y3</accession>